<dbReference type="GO" id="GO:0000049">
    <property type="term" value="F:tRNA binding"/>
    <property type="evidence" value="ECO:0007669"/>
    <property type="project" value="TreeGrafter"/>
</dbReference>
<feature type="compositionally biased region" description="Basic and acidic residues" evidence="7">
    <location>
        <begin position="1047"/>
        <end position="1066"/>
    </location>
</feature>
<dbReference type="InterPro" id="IPR021846">
    <property type="entry name" value="NFACT-C"/>
</dbReference>
<comment type="subcellular location">
    <subcellularLocation>
        <location evidence="1">Cytoplasm</location>
    </subcellularLocation>
</comment>
<dbReference type="PANTHER" id="PTHR15239">
    <property type="entry name" value="NUCLEAR EXPORT MEDIATOR FACTOR NEMF"/>
    <property type="match status" value="1"/>
</dbReference>
<dbReference type="GO" id="GO:0043023">
    <property type="term" value="F:ribosomal large subunit binding"/>
    <property type="evidence" value="ECO:0007669"/>
    <property type="project" value="TreeGrafter"/>
</dbReference>
<evidence type="ECO:0000259" key="9">
    <source>
        <dbReference type="Pfam" id="PF11923"/>
    </source>
</evidence>
<keyword evidence="4 6" id="KW-0175">Coiled coil</keyword>
<evidence type="ECO:0000256" key="5">
    <source>
        <dbReference type="ARBA" id="ARBA00070414"/>
    </source>
</evidence>
<evidence type="ECO:0000256" key="6">
    <source>
        <dbReference type="SAM" id="Coils"/>
    </source>
</evidence>
<evidence type="ECO:0000256" key="1">
    <source>
        <dbReference type="ARBA" id="ARBA00004496"/>
    </source>
</evidence>
<dbReference type="GO" id="GO:0072344">
    <property type="term" value="P:rescue of stalled ribosome"/>
    <property type="evidence" value="ECO:0007669"/>
    <property type="project" value="TreeGrafter"/>
</dbReference>
<feature type="region of interest" description="Disordered" evidence="7">
    <location>
        <begin position="234"/>
        <end position="267"/>
    </location>
</feature>
<feature type="domain" description="NFACT protein C-terminal" evidence="9">
    <location>
        <begin position="1108"/>
        <end position="1200"/>
    </location>
</feature>
<dbReference type="AlphaFoldDB" id="A0A507FL53"/>
<evidence type="ECO:0000256" key="7">
    <source>
        <dbReference type="SAM" id="MobiDB-lite"/>
    </source>
</evidence>
<dbReference type="STRING" id="246404.A0A507FL53"/>
<dbReference type="InterPro" id="IPR008532">
    <property type="entry name" value="NFACT_RNA-bd"/>
</dbReference>
<feature type="compositionally biased region" description="Acidic residues" evidence="7">
    <location>
        <begin position="899"/>
        <end position="918"/>
    </location>
</feature>
<feature type="compositionally biased region" description="Acidic residues" evidence="7">
    <location>
        <begin position="538"/>
        <end position="566"/>
    </location>
</feature>
<feature type="region of interest" description="Disordered" evidence="7">
    <location>
        <begin position="538"/>
        <end position="581"/>
    </location>
</feature>
<dbReference type="GO" id="GO:1990112">
    <property type="term" value="C:RQC complex"/>
    <property type="evidence" value="ECO:0007669"/>
    <property type="project" value="TreeGrafter"/>
</dbReference>
<dbReference type="GO" id="GO:1990116">
    <property type="term" value="P:ribosome-associated ubiquitin-dependent protein catabolic process"/>
    <property type="evidence" value="ECO:0007669"/>
    <property type="project" value="TreeGrafter"/>
</dbReference>
<organism evidence="10 11">
    <name type="scientific">Chytriomyces confervae</name>
    <dbReference type="NCBI Taxonomy" id="246404"/>
    <lineage>
        <taxon>Eukaryota</taxon>
        <taxon>Fungi</taxon>
        <taxon>Fungi incertae sedis</taxon>
        <taxon>Chytridiomycota</taxon>
        <taxon>Chytridiomycota incertae sedis</taxon>
        <taxon>Chytridiomycetes</taxon>
        <taxon>Chytridiales</taxon>
        <taxon>Chytriomycetaceae</taxon>
        <taxon>Chytriomyces</taxon>
    </lineage>
</organism>
<dbReference type="Gene3D" id="2.30.310.10">
    <property type="entry name" value="ibrinogen binding protein from staphylococcus aureus domain"/>
    <property type="match status" value="1"/>
</dbReference>
<feature type="compositionally biased region" description="Basic residues" evidence="7">
    <location>
        <begin position="924"/>
        <end position="944"/>
    </location>
</feature>
<reference evidence="10 11" key="1">
    <citation type="journal article" date="2019" name="Sci. Rep.">
        <title>Comparative genomics of chytrid fungi reveal insights into the obligate biotrophic and pathogenic lifestyle of Synchytrium endobioticum.</title>
        <authorList>
            <person name="van de Vossenberg B.T.L.H."/>
            <person name="Warris S."/>
            <person name="Nguyen H.D.T."/>
            <person name="van Gent-Pelzer M.P.E."/>
            <person name="Joly D.L."/>
            <person name="van de Geest H.C."/>
            <person name="Bonants P.J.M."/>
            <person name="Smith D.S."/>
            <person name="Levesque C.A."/>
            <person name="van der Lee T.A.J."/>
        </authorList>
    </citation>
    <scope>NUCLEOTIDE SEQUENCE [LARGE SCALE GENOMIC DNA]</scope>
    <source>
        <strain evidence="10 11">CBS 675.73</strain>
    </source>
</reference>
<name>A0A507FL53_9FUNG</name>
<evidence type="ECO:0000259" key="8">
    <source>
        <dbReference type="Pfam" id="PF05670"/>
    </source>
</evidence>
<comment type="caution">
    <text evidence="10">The sequence shown here is derived from an EMBL/GenBank/DDBJ whole genome shotgun (WGS) entry which is preliminary data.</text>
</comment>
<feature type="compositionally biased region" description="Basic residues" evidence="7">
    <location>
        <begin position="1016"/>
        <end position="1027"/>
    </location>
</feature>
<accession>A0A507FL53</accession>
<dbReference type="GO" id="GO:0005737">
    <property type="term" value="C:cytoplasm"/>
    <property type="evidence" value="ECO:0007669"/>
    <property type="project" value="UniProtKB-SubCell"/>
</dbReference>
<feature type="compositionally biased region" description="Low complexity" evidence="7">
    <location>
        <begin position="234"/>
        <end position="249"/>
    </location>
</feature>
<dbReference type="Proteomes" id="UP000320333">
    <property type="component" value="Unassembled WGS sequence"/>
</dbReference>
<comment type="similarity">
    <text evidence="2">Belongs to the NEMF family.</text>
</comment>
<gene>
    <name evidence="10" type="ORF">CcCBS67573_g01603</name>
</gene>
<proteinExistence type="inferred from homology"/>
<keyword evidence="3" id="KW-0963">Cytoplasm</keyword>
<evidence type="ECO:0000256" key="2">
    <source>
        <dbReference type="ARBA" id="ARBA00008318"/>
    </source>
</evidence>
<feature type="domain" description="NFACT RNA-binding" evidence="8">
    <location>
        <begin position="671"/>
        <end position="787"/>
    </location>
</feature>
<evidence type="ECO:0000313" key="10">
    <source>
        <dbReference type="EMBL" id="TPX77129.1"/>
    </source>
</evidence>
<dbReference type="PANTHER" id="PTHR15239:SF6">
    <property type="entry name" value="RIBOSOME QUALITY CONTROL COMPLEX SUBUNIT NEMF"/>
    <property type="match status" value="1"/>
</dbReference>
<dbReference type="EMBL" id="QEAP01000028">
    <property type="protein sequence ID" value="TPX77129.1"/>
    <property type="molecule type" value="Genomic_DNA"/>
</dbReference>
<dbReference type="Pfam" id="PF05670">
    <property type="entry name" value="NFACT-R_1"/>
    <property type="match status" value="1"/>
</dbReference>
<protein>
    <recommendedName>
        <fullName evidence="5">Ribosome quality control complex subunit 2</fullName>
    </recommendedName>
</protein>
<dbReference type="OrthoDB" id="207084at2759"/>
<feature type="coiled-coil region" evidence="6">
    <location>
        <begin position="625"/>
        <end position="652"/>
    </location>
</feature>
<evidence type="ECO:0000313" key="11">
    <source>
        <dbReference type="Proteomes" id="UP000320333"/>
    </source>
</evidence>
<feature type="compositionally biased region" description="Acidic residues" evidence="7">
    <location>
        <begin position="971"/>
        <end position="980"/>
    </location>
</feature>
<dbReference type="Pfam" id="PF05833">
    <property type="entry name" value="NFACT_N"/>
    <property type="match status" value="2"/>
</dbReference>
<evidence type="ECO:0000256" key="3">
    <source>
        <dbReference type="ARBA" id="ARBA00022490"/>
    </source>
</evidence>
<feature type="region of interest" description="Disordered" evidence="7">
    <location>
        <begin position="854"/>
        <end position="1091"/>
    </location>
</feature>
<feature type="compositionally biased region" description="Basic and acidic residues" evidence="7">
    <location>
        <begin position="869"/>
        <end position="880"/>
    </location>
</feature>
<keyword evidence="11" id="KW-1185">Reference proteome</keyword>
<sequence>MKSRFTILDVAAMATELQPLVGLRLANLYDTASAKTFLLKFAKTDVKTLVLVESGVRVHTTAYARERDKDLKMPSHFIAKLRKYLKTRRLVAVKQLGADRILHLAFESYHLFVELYSSGNIILTDAEFVILAVLRVVDVETNAISAAITEPIAPTPTTVDPTPADATPQTAHDKVEINFRIGQRYTMVDFEKPYVSQDPRPAVEKAIAEYKLTLSKPAAPVEAPIEIVADEVETAPASSKKGGKKAAATQKKKDKRMQKEATASKDSSITLRKWAKERFSASYGPALVDHAVAFERAKQRKLQNETAEGNSSAKFAIDPSLKMRDVVDDLELERVVVEGLVSGFRDANRILESIFSGSLKCEGWVTQIEHKNPSTGLASEEAAKDALITYDEFHPYLFAHLDTSESSTQMKHFTSFATCVDEFFTHAESQRLQLRLHQAETSATKKIENMSKNHAAQVNRLQTTCVASAAVAATIEYHLETVEAVIATVRTCVARGMDWVELWDLIKEEKRAGNHVAAVIDGLRLDVGMVTVSLMDASYEEEESDDDDSDDDDDKSSSDDDDDGENAADASSKRAALGKKKAELAKKRKEAEERRRAAMVKIDLDIYLSAYANARRYYDSKKVAAVKAEKTISAVSKALKQAEKKINQELKATQNSAPLIRTIRTQYWFEKFIWFITSENYLVVAGRDPAQTDLLLRRYMKKDDVCVSADVEGAPIALVLNSFSSRGTQSASQHGSAPPGLTKEAPIPPLTLHQAGTLCVVHSRAWEAKIVTSAWWVCGEAIMRHGGVAPISKGEKNYLPPVQLIYGFGLLFLVDEASAARHYDDRRPWARLGGVSNIVEEDGIHVADIDGEEVGEDAGQNDSESDSDAAEKEVKVKSDEPTVNFDKYNLAKPTPNAEADIEPAVDDGLDEGGEDQDEASSKRPAVKGAKKRISAKERRQMKKGGKLEEPVSSTVPPATGANEPSHAVSEHEDETDEETEEHASISLIKSGAKSPASIASKDSGAKSVASSVKPLPRGKKAKLKKMKDKYADQSDEEKEVMMTLLHGSDKKDEKEKEKQKDSDAHKKSGQQKQAGGKGNLNHPKPAGQKPKANVVGSLEFKGDAEDVDLSVLDALTSQPLTDDVLLACIPVCAPWTCLSKYKYKIKLLPGSLKKGKAAKSAESTFKTMMAKNGDKRETDVLVNIPETEFIAAILGKVKITGGAGGNDGKKKT</sequence>
<dbReference type="Pfam" id="PF11923">
    <property type="entry name" value="NFACT-C"/>
    <property type="match status" value="1"/>
</dbReference>
<evidence type="ECO:0000256" key="4">
    <source>
        <dbReference type="ARBA" id="ARBA00023054"/>
    </source>
</evidence>
<dbReference type="InterPro" id="IPR051608">
    <property type="entry name" value="RQC_Subunit_NEMF"/>
</dbReference>
<dbReference type="FunFam" id="2.30.310.10:FF:000003">
    <property type="entry name" value="Zinc knuckle domain containing protein"/>
    <property type="match status" value="1"/>
</dbReference>